<dbReference type="AlphaFoldDB" id="A0AA86T5U8"/>
<dbReference type="InterPro" id="IPR029058">
    <property type="entry name" value="AB_hydrolase_fold"/>
</dbReference>
<keyword evidence="1" id="KW-0472">Membrane</keyword>
<dbReference type="Gene3D" id="3.40.50.1820">
    <property type="entry name" value="alpha/beta hydrolase"/>
    <property type="match status" value="1"/>
</dbReference>
<feature type="transmembrane region" description="Helical" evidence="1">
    <location>
        <begin position="158"/>
        <end position="177"/>
    </location>
</feature>
<evidence type="ECO:0000313" key="3">
    <source>
        <dbReference type="Proteomes" id="UP001179121"/>
    </source>
</evidence>
<keyword evidence="1" id="KW-1133">Transmembrane helix</keyword>
<feature type="transmembrane region" description="Helical" evidence="1">
    <location>
        <begin position="291"/>
        <end position="314"/>
    </location>
</feature>
<dbReference type="SUPFAM" id="SSF53474">
    <property type="entry name" value="alpha/beta-Hydrolases"/>
    <property type="match status" value="1"/>
</dbReference>
<evidence type="ECO:0000313" key="2">
    <source>
        <dbReference type="EMBL" id="CAI4030907.1"/>
    </source>
</evidence>
<organism evidence="2 3">
    <name type="scientific">Nitrospira tepida</name>
    <dbReference type="NCBI Taxonomy" id="2973512"/>
    <lineage>
        <taxon>Bacteria</taxon>
        <taxon>Pseudomonadati</taxon>
        <taxon>Nitrospirota</taxon>
        <taxon>Nitrospiria</taxon>
        <taxon>Nitrospirales</taxon>
        <taxon>Nitrospiraceae</taxon>
        <taxon>Nitrospira</taxon>
    </lineage>
</organism>
<dbReference type="RefSeq" id="WP_289267876.1">
    <property type="nucleotide sequence ID" value="NZ_OX365700.1"/>
</dbReference>
<reference evidence="2" key="1">
    <citation type="submission" date="2022-10" db="EMBL/GenBank/DDBJ databases">
        <authorList>
            <person name="Koch H."/>
        </authorList>
    </citation>
    <scope>NUCLEOTIDE SEQUENCE</scope>
    <source>
        <strain evidence="2">DNF</strain>
    </source>
</reference>
<gene>
    <name evidence="2" type="ORF">DNFV4_01339</name>
</gene>
<keyword evidence="1" id="KW-0812">Transmembrane</keyword>
<feature type="transmembrane region" description="Helical" evidence="1">
    <location>
        <begin position="257"/>
        <end position="279"/>
    </location>
</feature>
<dbReference type="EMBL" id="OX365700">
    <property type="protein sequence ID" value="CAI4030907.1"/>
    <property type="molecule type" value="Genomic_DNA"/>
</dbReference>
<dbReference type="Proteomes" id="UP001179121">
    <property type="component" value="Chromosome"/>
</dbReference>
<protein>
    <submittedName>
        <fullName evidence="2">Uncharacterized protein</fullName>
    </submittedName>
</protein>
<evidence type="ECO:0000256" key="1">
    <source>
        <dbReference type="SAM" id="Phobius"/>
    </source>
</evidence>
<dbReference type="KEGG" id="nti:DNFV4_01339"/>
<keyword evidence="3" id="KW-1185">Reference proteome</keyword>
<name>A0AA86T5U8_9BACT</name>
<feature type="transmembrane region" description="Helical" evidence="1">
    <location>
        <begin position="183"/>
        <end position="203"/>
    </location>
</feature>
<accession>A0AA86T5U8</accession>
<proteinExistence type="predicted"/>
<sequence>MAKKIVIHTVHGTWPNGPWGWRHWKPFRGLFGSGSSWYEPDSDFCKTVKQKTHAQLAFVPFKWDGCNSFKARDRAAYDLREHLKRWFSQEGEAKHVIVAHSHGGTVAIAATANPNRPIVQTYSEDGSAVTNPLAGIITLATPFLVWRPHRRGARKVEFLPNLYLSSIFVKYLFPLSLATWWQFGHVAFVTSFLLLSMLSLTTLRTRRELFRDLMIGQPVEPKYPCPLIAIRAPRDEASMAIGLTLAFDFVARQLWRYALLVVGSLSFGVFGVAVIYSILGKQWYSIWESWLLVGLFFMFFWYLTYMITALLLAVAMGPEILDYSGFGDVQSEVLPPATSSFVDMLSLSDIEKEQFTHSLHEFPSTRASVAYWLEQVMKDSAVRM</sequence>